<dbReference type="Pfam" id="PF04616">
    <property type="entry name" value="Glyco_hydro_43"/>
    <property type="match status" value="2"/>
</dbReference>
<evidence type="ECO:0000256" key="3">
    <source>
        <dbReference type="ARBA" id="ARBA00022729"/>
    </source>
</evidence>
<dbReference type="CDD" id="cd04084">
    <property type="entry name" value="CBM6_xylanase-like"/>
    <property type="match status" value="1"/>
</dbReference>
<dbReference type="EMBL" id="FPJE01000044">
    <property type="protein sequence ID" value="SFW77362.1"/>
    <property type="molecule type" value="Genomic_DNA"/>
</dbReference>
<dbReference type="Proteomes" id="UP000182248">
    <property type="component" value="Unassembled WGS sequence"/>
</dbReference>
<dbReference type="SUPFAM" id="SSF75005">
    <property type="entry name" value="Arabinanase/levansucrase/invertase"/>
    <property type="match status" value="2"/>
</dbReference>
<feature type="domain" description="CBM6" evidence="8">
    <location>
        <begin position="479"/>
        <end position="602"/>
    </location>
</feature>
<keyword evidence="3" id="KW-0732">Signal</keyword>
<protein>
    <submittedName>
        <fullName evidence="9">Glycosyl hydrolases family 43</fullName>
    </submittedName>
</protein>
<dbReference type="PANTHER" id="PTHR43772:SF2">
    <property type="entry name" value="PUTATIVE (AFU_ORTHOLOGUE AFUA_2G04480)-RELATED"/>
    <property type="match status" value="1"/>
</dbReference>
<keyword evidence="2" id="KW-0858">Xylan degradation</keyword>
<dbReference type="PANTHER" id="PTHR43772">
    <property type="entry name" value="ENDO-1,4-BETA-XYLANASE"/>
    <property type="match status" value="1"/>
</dbReference>
<evidence type="ECO:0000313" key="10">
    <source>
        <dbReference type="Proteomes" id="UP000182248"/>
    </source>
</evidence>
<dbReference type="AlphaFoldDB" id="A0A1K1RZH9"/>
<dbReference type="Gene3D" id="2.60.120.260">
    <property type="entry name" value="Galactose-binding domain-like"/>
    <property type="match status" value="1"/>
</dbReference>
<dbReference type="PROSITE" id="PS51175">
    <property type="entry name" value="CBM6"/>
    <property type="match status" value="1"/>
</dbReference>
<evidence type="ECO:0000256" key="4">
    <source>
        <dbReference type="ARBA" id="ARBA00022801"/>
    </source>
</evidence>
<dbReference type="Gene3D" id="2.115.10.20">
    <property type="entry name" value="Glycosyl hydrolase domain, family 43"/>
    <property type="match status" value="2"/>
</dbReference>
<keyword evidence="10" id="KW-1185">Reference proteome</keyword>
<dbReference type="GO" id="GO:0045493">
    <property type="term" value="P:xylan catabolic process"/>
    <property type="evidence" value="ECO:0007669"/>
    <property type="project" value="UniProtKB-KW"/>
</dbReference>
<keyword evidence="6" id="KW-0326">Glycosidase</keyword>
<organism evidence="9 10">
    <name type="scientific">Sinomicrobium oceani</name>
    <dbReference type="NCBI Taxonomy" id="1150368"/>
    <lineage>
        <taxon>Bacteria</taxon>
        <taxon>Pseudomonadati</taxon>
        <taxon>Bacteroidota</taxon>
        <taxon>Flavobacteriia</taxon>
        <taxon>Flavobacteriales</taxon>
        <taxon>Flavobacteriaceae</taxon>
        <taxon>Sinomicrobium</taxon>
    </lineage>
</organism>
<reference evidence="9 10" key="1">
    <citation type="submission" date="2016-11" db="EMBL/GenBank/DDBJ databases">
        <authorList>
            <person name="Jaros S."/>
            <person name="Januszkiewicz K."/>
            <person name="Wedrychowicz H."/>
        </authorList>
    </citation>
    <scope>NUCLEOTIDE SEQUENCE [LARGE SCALE GENOMIC DNA]</scope>
    <source>
        <strain evidence="9 10">CGMCC 1.12145</strain>
    </source>
</reference>
<evidence type="ECO:0000256" key="6">
    <source>
        <dbReference type="ARBA" id="ARBA00023295"/>
    </source>
</evidence>
<dbReference type="GO" id="GO:0004553">
    <property type="term" value="F:hydrolase activity, hydrolyzing O-glycosyl compounds"/>
    <property type="evidence" value="ECO:0007669"/>
    <property type="project" value="InterPro"/>
</dbReference>
<dbReference type="InterPro" id="IPR006710">
    <property type="entry name" value="Glyco_hydro_43"/>
</dbReference>
<evidence type="ECO:0000259" key="8">
    <source>
        <dbReference type="PROSITE" id="PS51175"/>
    </source>
</evidence>
<evidence type="ECO:0000256" key="5">
    <source>
        <dbReference type="ARBA" id="ARBA00023277"/>
    </source>
</evidence>
<keyword evidence="2" id="KW-0624">Polysaccharide degradation</keyword>
<dbReference type="SUPFAM" id="SSF49785">
    <property type="entry name" value="Galactose-binding domain-like"/>
    <property type="match status" value="1"/>
</dbReference>
<evidence type="ECO:0000256" key="7">
    <source>
        <dbReference type="PIRSR" id="PIRSR606710-2"/>
    </source>
</evidence>
<sequence length="602" mass="67468">MKENIRFKKSDDGPSGIILSFRMLIAALLLLPAAGWGQNPVIQTIYTADPAPMVHNDTVYVYTTHDEDNSTWFTMNEWRVFASGDMVNWTDYGSPLSLEDFSWADKNAWAAQCIYRNGKYYFYICANHKELNRMAIGVAVADSPTGPFVPPYDEPLVAANWGDIDPSVFIDDDGQAYLYWGNPNLYYVKLNEDMISYDKELGVVQEPLTEEGFKLRVLHAHKTFSWARSIDGLASHSVKEESTNTYYWYVSARDENNRKVIAVGKGDKAIGPFKDVLGKPLVAGIADEELINPTVVVDGAGKSYLTWGNSSLWYVQLGDDMVSYDKKVGIVEVPEDKKEWFVSKINGETNSTGKRYTTYEEGPWLYKRDSLYYLLYPAGGVPEHLAYSTSKSPTGPWIYRDTIMPVIEKGGAFTNHPGIIDFKGKSYLFYHDASLSGGNGFERSVCVEPFAFNPDGSIPRIRPTKEGVLVPAAYVDPYRRVEAETIAWEEGVETQKTTSGNIYVTDIHNGDYIKVRSVDFGKGAKTFEAAVAAMASGAKIEIRKGGLNGTLLGTLDIKKTGGEQQWKTQSVRVTKITGVHDIFFVFKGGEDKLFNFDWWQFR</sequence>
<name>A0A1K1RZH9_9FLAO</name>
<proteinExistence type="inferred from homology"/>
<evidence type="ECO:0000313" key="9">
    <source>
        <dbReference type="EMBL" id="SFW77362.1"/>
    </source>
</evidence>
<evidence type="ECO:0000256" key="2">
    <source>
        <dbReference type="ARBA" id="ARBA00022651"/>
    </source>
</evidence>
<dbReference type="InterPro" id="IPR005084">
    <property type="entry name" value="CBM6"/>
</dbReference>
<dbReference type="InterPro" id="IPR052176">
    <property type="entry name" value="Glycosyl_Hydrlase_43_Enz"/>
</dbReference>
<dbReference type="Pfam" id="PF03422">
    <property type="entry name" value="CBM_6"/>
    <property type="match status" value="1"/>
</dbReference>
<feature type="site" description="Important for catalytic activity, responsible for pKa modulation of the active site Glu and correct orientation of both the proton donor and substrate" evidence="7">
    <location>
        <position position="165"/>
    </location>
</feature>
<dbReference type="GO" id="GO:0030246">
    <property type="term" value="F:carbohydrate binding"/>
    <property type="evidence" value="ECO:0007669"/>
    <property type="project" value="InterPro"/>
</dbReference>
<accession>A0A1K1RZH9</accession>
<dbReference type="InterPro" id="IPR006584">
    <property type="entry name" value="Cellulose-bd_IV"/>
</dbReference>
<keyword evidence="5" id="KW-0119">Carbohydrate metabolism</keyword>
<gene>
    <name evidence="9" type="ORF">SAMN02927921_04221</name>
</gene>
<keyword evidence="4 9" id="KW-0378">Hydrolase</keyword>
<evidence type="ECO:0000256" key="1">
    <source>
        <dbReference type="ARBA" id="ARBA00009865"/>
    </source>
</evidence>
<dbReference type="InterPro" id="IPR008979">
    <property type="entry name" value="Galactose-bd-like_sf"/>
</dbReference>
<dbReference type="OrthoDB" id="9763933at2"/>
<dbReference type="CDD" id="cd18618">
    <property type="entry name" value="GH43_Xsa43E-like"/>
    <property type="match status" value="1"/>
</dbReference>
<dbReference type="SMART" id="SM00606">
    <property type="entry name" value="CBD_IV"/>
    <property type="match status" value="1"/>
</dbReference>
<dbReference type="RefSeq" id="WP_072319436.1">
    <property type="nucleotide sequence ID" value="NZ_FPJE01000044.1"/>
</dbReference>
<dbReference type="STRING" id="1150368.SAMN02927921_04221"/>
<dbReference type="InterPro" id="IPR023296">
    <property type="entry name" value="Glyco_hydro_beta-prop_sf"/>
</dbReference>
<comment type="similarity">
    <text evidence="1">Belongs to the glycosyl hydrolase 43 family.</text>
</comment>